<gene>
    <name evidence="3" type="ORF">ACFQRB_00530</name>
</gene>
<dbReference type="Proteomes" id="UP001596368">
    <property type="component" value="Unassembled WGS sequence"/>
</dbReference>
<dbReference type="Pfam" id="PF26418">
    <property type="entry name" value="DUF8113"/>
    <property type="match status" value="1"/>
</dbReference>
<comment type="caution">
    <text evidence="3">The sequence shown here is derived from an EMBL/GenBank/DDBJ whole genome shotgun (WGS) entry which is preliminary data.</text>
</comment>
<sequence>MSHDSDPADPGDDADSTFATELAAARALLDDADDATALHVGVVRGDRVDSTAARRSEGEQAGLETLALLASHLRTVAEEAGVDYETVAADAANLAGQVDERRPTTGAPARTTSSGSASAEGRSPARRRVASRRHRHDSLIAMHTFVHRTTDTDIGGLQ</sequence>
<evidence type="ECO:0000259" key="2">
    <source>
        <dbReference type="Pfam" id="PF26418"/>
    </source>
</evidence>
<protein>
    <recommendedName>
        <fullName evidence="2">DUF8113 domain-containing protein</fullName>
    </recommendedName>
</protein>
<evidence type="ECO:0000313" key="4">
    <source>
        <dbReference type="Proteomes" id="UP001596368"/>
    </source>
</evidence>
<keyword evidence="4" id="KW-1185">Reference proteome</keyword>
<accession>A0ABD5XK71</accession>
<organism evidence="3 4">
    <name type="scientific">Halobaculum litoreum</name>
    <dbReference type="NCBI Taxonomy" id="3031998"/>
    <lineage>
        <taxon>Archaea</taxon>
        <taxon>Methanobacteriati</taxon>
        <taxon>Methanobacteriota</taxon>
        <taxon>Stenosarchaea group</taxon>
        <taxon>Halobacteria</taxon>
        <taxon>Halobacteriales</taxon>
        <taxon>Haloferacaceae</taxon>
        <taxon>Halobaculum</taxon>
    </lineage>
</organism>
<name>A0ABD5XK71_9EURY</name>
<feature type="compositionally biased region" description="Low complexity" evidence="1">
    <location>
        <begin position="104"/>
        <end position="122"/>
    </location>
</feature>
<evidence type="ECO:0000256" key="1">
    <source>
        <dbReference type="SAM" id="MobiDB-lite"/>
    </source>
</evidence>
<dbReference type="EMBL" id="JBHSZG010000001">
    <property type="protein sequence ID" value="MFC7135507.1"/>
    <property type="molecule type" value="Genomic_DNA"/>
</dbReference>
<dbReference type="AlphaFoldDB" id="A0ABD5XK71"/>
<feature type="region of interest" description="Disordered" evidence="1">
    <location>
        <begin position="95"/>
        <end position="144"/>
    </location>
</feature>
<dbReference type="InterPro" id="IPR058426">
    <property type="entry name" value="DUF8113"/>
</dbReference>
<proteinExistence type="predicted"/>
<evidence type="ECO:0000313" key="3">
    <source>
        <dbReference type="EMBL" id="MFC7135507.1"/>
    </source>
</evidence>
<feature type="domain" description="DUF8113" evidence="2">
    <location>
        <begin position="13"/>
        <end position="101"/>
    </location>
</feature>
<reference evidence="3 4" key="1">
    <citation type="journal article" date="2019" name="Int. J. Syst. Evol. Microbiol.">
        <title>The Global Catalogue of Microorganisms (GCM) 10K type strain sequencing project: providing services to taxonomists for standard genome sequencing and annotation.</title>
        <authorList>
            <consortium name="The Broad Institute Genomics Platform"/>
            <consortium name="The Broad Institute Genome Sequencing Center for Infectious Disease"/>
            <person name="Wu L."/>
            <person name="Ma J."/>
        </authorList>
    </citation>
    <scope>NUCLEOTIDE SEQUENCE [LARGE SCALE GENOMIC DNA]</scope>
    <source>
        <strain evidence="3 4">DT92</strain>
    </source>
</reference>
<feature type="compositionally biased region" description="Basic residues" evidence="1">
    <location>
        <begin position="124"/>
        <end position="136"/>
    </location>
</feature>
<feature type="region of interest" description="Disordered" evidence="1">
    <location>
        <begin position="41"/>
        <end position="62"/>
    </location>
</feature>
<feature type="compositionally biased region" description="Basic and acidic residues" evidence="1">
    <location>
        <begin position="44"/>
        <end position="58"/>
    </location>
</feature>